<dbReference type="PANTHER" id="PTHR43031">
    <property type="entry name" value="FAD-DEPENDENT OXIDOREDUCTASE"/>
    <property type="match status" value="1"/>
</dbReference>
<gene>
    <name evidence="2" type="ORF">C476_10142</name>
</gene>
<keyword evidence="3" id="KW-1185">Reference proteome</keyword>
<feature type="domain" description="Rhodanese" evidence="1">
    <location>
        <begin position="16"/>
        <end position="108"/>
    </location>
</feature>
<dbReference type="AlphaFoldDB" id="M0CDG3"/>
<dbReference type="PANTHER" id="PTHR43031:SF16">
    <property type="entry name" value="OXIDOREDUCTASE"/>
    <property type="match status" value="1"/>
</dbReference>
<dbReference type="InterPro" id="IPR050229">
    <property type="entry name" value="GlpE_sulfurtransferase"/>
</dbReference>
<protein>
    <submittedName>
        <fullName evidence="2">Rhodanese</fullName>
    </submittedName>
</protein>
<dbReference type="eggNOG" id="arCOG02021">
    <property type="taxonomic scope" value="Archaea"/>
</dbReference>
<dbReference type="SUPFAM" id="SSF52821">
    <property type="entry name" value="Rhodanese/Cell cycle control phosphatase"/>
    <property type="match status" value="1"/>
</dbReference>
<evidence type="ECO:0000259" key="1">
    <source>
        <dbReference type="PROSITE" id="PS50206"/>
    </source>
</evidence>
<evidence type="ECO:0000313" key="3">
    <source>
        <dbReference type="Proteomes" id="UP000011615"/>
    </source>
</evidence>
<sequence length="123" mass="13829">MMSRIRPAELATRLESGDEPFILDIRPRTDYQTNAIEGSHNVPVYQELRQGDESALRDRLGEIPRERDVVVVCKMGMVAKRATSLLVDEGYDAATLLGGMSGWTGYQNGSLGYKLRSLLWKLR</sequence>
<dbReference type="InterPro" id="IPR001763">
    <property type="entry name" value="Rhodanese-like_dom"/>
</dbReference>
<evidence type="ECO:0000313" key="2">
    <source>
        <dbReference type="EMBL" id="ELZ20673.1"/>
    </source>
</evidence>
<dbReference type="InterPro" id="IPR036873">
    <property type="entry name" value="Rhodanese-like_dom_sf"/>
</dbReference>
<dbReference type="Gene3D" id="3.40.250.10">
    <property type="entry name" value="Rhodanese-like domain"/>
    <property type="match status" value="1"/>
</dbReference>
<reference evidence="2 3" key="1">
    <citation type="journal article" date="2014" name="PLoS Genet.">
        <title>Phylogenetically driven sequencing of extremely halophilic archaea reveals strategies for static and dynamic osmo-response.</title>
        <authorList>
            <person name="Becker E.A."/>
            <person name="Seitzer P.M."/>
            <person name="Tritt A."/>
            <person name="Larsen D."/>
            <person name="Krusor M."/>
            <person name="Yao A.I."/>
            <person name="Wu D."/>
            <person name="Madern D."/>
            <person name="Eisen J.A."/>
            <person name="Darling A.E."/>
            <person name="Facciotti M.T."/>
        </authorList>
    </citation>
    <scope>NUCLEOTIDE SEQUENCE [LARGE SCALE GENOMIC DNA]</scope>
    <source>
        <strain evidence="2 3">JCM 13563</strain>
    </source>
</reference>
<dbReference type="PATRIC" id="fig|1230457.4.peg.2045"/>
<dbReference type="SMART" id="SM00450">
    <property type="entry name" value="RHOD"/>
    <property type="match status" value="1"/>
</dbReference>
<organism evidence="2 3">
    <name type="scientific">Natrinema limicola JCM 13563</name>
    <dbReference type="NCBI Taxonomy" id="1230457"/>
    <lineage>
        <taxon>Archaea</taxon>
        <taxon>Methanobacteriati</taxon>
        <taxon>Methanobacteriota</taxon>
        <taxon>Stenosarchaea group</taxon>
        <taxon>Halobacteria</taxon>
        <taxon>Halobacteriales</taxon>
        <taxon>Natrialbaceae</taxon>
        <taxon>Natrinema</taxon>
    </lineage>
</organism>
<dbReference type="PROSITE" id="PS50206">
    <property type="entry name" value="RHODANESE_3"/>
    <property type="match status" value="1"/>
</dbReference>
<dbReference type="CDD" id="cd00158">
    <property type="entry name" value="RHOD"/>
    <property type="match status" value="1"/>
</dbReference>
<proteinExistence type="predicted"/>
<accession>M0CDG3</accession>
<comment type="caution">
    <text evidence="2">The sequence shown here is derived from an EMBL/GenBank/DDBJ whole genome shotgun (WGS) entry which is preliminary data.</text>
</comment>
<dbReference type="Proteomes" id="UP000011615">
    <property type="component" value="Unassembled WGS sequence"/>
</dbReference>
<dbReference type="EMBL" id="AOIT01000036">
    <property type="protein sequence ID" value="ELZ20673.1"/>
    <property type="molecule type" value="Genomic_DNA"/>
</dbReference>
<dbReference type="STRING" id="1230457.C476_10142"/>
<name>M0CDG3_9EURY</name>
<dbReference type="Pfam" id="PF00581">
    <property type="entry name" value="Rhodanese"/>
    <property type="match status" value="1"/>
</dbReference>